<reference evidence="9 10" key="1">
    <citation type="journal article" date="2019" name="Int. J. Syst. Evol. Microbiol.">
        <title>The Global Catalogue of Microorganisms (GCM) 10K type strain sequencing project: providing services to taxonomists for standard genome sequencing and annotation.</title>
        <authorList>
            <consortium name="The Broad Institute Genomics Platform"/>
            <consortium name="The Broad Institute Genome Sequencing Center for Infectious Disease"/>
            <person name="Wu L."/>
            <person name="Ma J."/>
        </authorList>
    </citation>
    <scope>NUCLEOTIDE SEQUENCE [LARGE SCALE GENOMIC DNA]</scope>
    <source>
        <strain evidence="9 10">JCM 4542</strain>
    </source>
</reference>
<evidence type="ECO:0000256" key="2">
    <source>
        <dbReference type="ARBA" id="ARBA00022475"/>
    </source>
</evidence>
<evidence type="ECO:0000313" key="10">
    <source>
        <dbReference type="Proteomes" id="UP001500886"/>
    </source>
</evidence>
<keyword evidence="3" id="KW-0812">Transmembrane</keyword>
<protein>
    <recommendedName>
        <fullName evidence="8">Phosphatidic acid phosphatase type 2/haloperoxidase domain-containing protein</fullName>
    </recommendedName>
</protein>
<evidence type="ECO:0000313" key="9">
    <source>
        <dbReference type="EMBL" id="GAA2716640.1"/>
    </source>
</evidence>
<keyword evidence="2" id="KW-1003">Cell membrane</keyword>
<dbReference type="Gene3D" id="1.20.144.10">
    <property type="entry name" value="Phosphatidic acid phosphatase type 2/haloperoxidase"/>
    <property type="match status" value="1"/>
</dbReference>
<dbReference type="InterPro" id="IPR000326">
    <property type="entry name" value="PAP2/HPO"/>
</dbReference>
<dbReference type="PANTHER" id="PTHR14969:SF62">
    <property type="entry name" value="DECAPRENYLPHOSPHORYL-5-PHOSPHORIBOSE PHOSPHATASE RV3807C-RELATED"/>
    <property type="match status" value="1"/>
</dbReference>
<gene>
    <name evidence="9" type="ORF">GCM10010315_28170</name>
</gene>
<feature type="compositionally biased region" description="Basic and acidic residues" evidence="7">
    <location>
        <begin position="92"/>
        <end position="102"/>
    </location>
</feature>
<dbReference type="CDD" id="cd01610">
    <property type="entry name" value="PAP2_like"/>
    <property type="match status" value="1"/>
</dbReference>
<dbReference type="EMBL" id="BAAASL010000009">
    <property type="protein sequence ID" value="GAA2716640.1"/>
    <property type="molecule type" value="Genomic_DNA"/>
</dbReference>
<evidence type="ECO:0000256" key="7">
    <source>
        <dbReference type="SAM" id="MobiDB-lite"/>
    </source>
</evidence>
<evidence type="ECO:0000256" key="3">
    <source>
        <dbReference type="ARBA" id="ARBA00022692"/>
    </source>
</evidence>
<keyword evidence="4" id="KW-0378">Hydrolase</keyword>
<dbReference type="SUPFAM" id="SSF48317">
    <property type="entry name" value="Acid phosphatase/Vanadium-dependent haloperoxidase"/>
    <property type="match status" value="1"/>
</dbReference>
<dbReference type="PANTHER" id="PTHR14969">
    <property type="entry name" value="SPHINGOSINE-1-PHOSPHATE PHOSPHOHYDROLASE"/>
    <property type="match status" value="1"/>
</dbReference>
<keyword evidence="10" id="KW-1185">Reference proteome</keyword>
<keyword evidence="5" id="KW-1133">Transmembrane helix</keyword>
<accession>A0ABN3TRS4</accession>
<evidence type="ECO:0000256" key="6">
    <source>
        <dbReference type="ARBA" id="ARBA00023136"/>
    </source>
</evidence>
<comment type="subcellular location">
    <subcellularLocation>
        <location evidence="1">Cell membrane</location>
        <topology evidence="1">Multi-pass membrane protein</topology>
    </subcellularLocation>
</comment>
<dbReference type="RefSeq" id="WP_344435478.1">
    <property type="nucleotide sequence ID" value="NZ_BAAASL010000009.1"/>
</dbReference>
<dbReference type="Pfam" id="PF01569">
    <property type="entry name" value="PAP2"/>
    <property type="match status" value="1"/>
</dbReference>
<keyword evidence="6" id="KW-0472">Membrane</keyword>
<dbReference type="Proteomes" id="UP001500886">
    <property type="component" value="Unassembled WGS sequence"/>
</dbReference>
<sequence length="187" mass="19671">MGERVQQLERRLTHRLASYDAELVRRARPLVGEAAAHTRLWWAAAALIAATGAPRGVRAAGNGLLAMGVAEVAANTVVKPLWRRRRPPQELIPHDGVHDRPDSPSFPSGHTAAATAFTVAVARVWPRAGALCAVPAALVALERVHSGAHYPSDVAAGAALGAAAAWAARPAPLLRAALRARVRKALT</sequence>
<proteinExistence type="predicted"/>
<evidence type="ECO:0000256" key="5">
    <source>
        <dbReference type="ARBA" id="ARBA00022989"/>
    </source>
</evidence>
<evidence type="ECO:0000256" key="1">
    <source>
        <dbReference type="ARBA" id="ARBA00004651"/>
    </source>
</evidence>
<dbReference type="InterPro" id="IPR036938">
    <property type="entry name" value="PAP2/HPO_sf"/>
</dbReference>
<feature type="domain" description="Phosphatidic acid phosphatase type 2/haloperoxidase" evidence="8">
    <location>
        <begin position="62"/>
        <end position="169"/>
    </location>
</feature>
<organism evidence="9 10">
    <name type="scientific">Streptomyces luteosporeus</name>
    <dbReference type="NCBI Taxonomy" id="173856"/>
    <lineage>
        <taxon>Bacteria</taxon>
        <taxon>Bacillati</taxon>
        <taxon>Actinomycetota</taxon>
        <taxon>Actinomycetes</taxon>
        <taxon>Kitasatosporales</taxon>
        <taxon>Streptomycetaceae</taxon>
        <taxon>Streptomyces</taxon>
    </lineage>
</organism>
<feature type="region of interest" description="Disordered" evidence="7">
    <location>
        <begin position="88"/>
        <end position="109"/>
    </location>
</feature>
<evidence type="ECO:0000259" key="8">
    <source>
        <dbReference type="SMART" id="SM00014"/>
    </source>
</evidence>
<comment type="caution">
    <text evidence="9">The sequence shown here is derived from an EMBL/GenBank/DDBJ whole genome shotgun (WGS) entry which is preliminary data.</text>
</comment>
<evidence type="ECO:0000256" key="4">
    <source>
        <dbReference type="ARBA" id="ARBA00022801"/>
    </source>
</evidence>
<name>A0ABN3TRS4_9ACTN</name>
<dbReference type="SMART" id="SM00014">
    <property type="entry name" value="acidPPc"/>
    <property type="match status" value="1"/>
</dbReference>